<dbReference type="PANTHER" id="PTHR43428:SF1">
    <property type="entry name" value="ARSENATE REDUCTASE"/>
    <property type="match status" value="1"/>
</dbReference>
<dbReference type="SUPFAM" id="SSF52788">
    <property type="entry name" value="Phosphotyrosine protein phosphatases I"/>
    <property type="match status" value="1"/>
</dbReference>
<dbReference type="Proteomes" id="UP000053091">
    <property type="component" value="Unassembled WGS sequence"/>
</dbReference>
<feature type="domain" description="Phosphotyrosine protein phosphatase I" evidence="2">
    <location>
        <begin position="1"/>
        <end position="135"/>
    </location>
</feature>
<accession>A0A0S7BQB0</accession>
<sequence length="140" mass="15550">MKILILCTGNSCRSQMAHGFLQSFDPSLTVRSAGTEASGKLNPKAVEVMKEIGIDISHHTSDSVDLHLGEEWDYVITVCGGANEACPAFTGKVKHRLHMGFDDPSHAAGTGEFIHSEFIRVRDEIKDRFLRFYKDELIRG</sequence>
<dbReference type="InterPro" id="IPR023485">
    <property type="entry name" value="Ptyr_pPase"/>
</dbReference>
<dbReference type="AlphaFoldDB" id="A0A0S7BQB0"/>
<proteinExistence type="predicted"/>
<dbReference type="EMBL" id="DF968182">
    <property type="protein sequence ID" value="GAP42933.1"/>
    <property type="molecule type" value="Genomic_DNA"/>
</dbReference>
<dbReference type="PANTHER" id="PTHR43428">
    <property type="entry name" value="ARSENATE REDUCTASE"/>
    <property type="match status" value="1"/>
</dbReference>
<dbReference type="RefSeq" id="WP_062039535.1">
    <property type="nucleotide sequence ID" value="NZ_DF968182.1"/>
</dbReference>
<gene>
    <name evidence="3" type="ORF">TBC1_111074</name>
</gene>
<evidence type="ECO:0000259" key="2">
    <source>
        <dbReference type="SMART" id="SM00226"/>
    </source>
</evidence>
<organism evidence="3">
    <name type="scientific">Lentimicrobium saccharophilum</name>
    <dbReference type="NCBI Taxonomy" id="1678841"/>
    <lineage>
        <taxon>Bacteria</taxon>
        <taxon>Pseudomonadati</taxon>
        <taxon>Bacteroidota</taxon>
        <taxon>Bacteroidia</taxon>
        <taxon>Bacteroidales</taxon>
        <taxon>Lentimicrobiaceae</taxon>
        <taxon>Lentimicrobium</taxon>
    </lineage>
</organism>
<dbReference type="CDD" id="cd16345">
    <property type="entry name" value="LMWP_ArsC"/>
    <property type="match status" value="1"/>
</dbReference>
<dbReference type="GO" id="GO:0046685">
    <property type="term" value="P:response to arsenic-containing substance"/>
    <property type="evidence" value="ECO:0007669"/>
    <property type="project" value="UniProtKB-KW"/>
</dbReference>
<dbReference type="InterPro" id="IPR036196">
    <property type="entry name" value="Ptyr_pPase_sf"/>
</dbReference>
<protein>
    <submittedName>
        <fullName evidence="3">Protein-tyrosine-phosphatase</fullName>
    </submittedName>
</protein>
<dbReference type="STRING" id="1678841.TBC1_111074"/>
<keyword evidence="4" id="KW-1185">Reference proteome</keyword>
<dbReference type="PATRIC" id="fig|1678841.3.peg.1216"/>
<keyword evidence="1" id="KW-0059">Arsenical resistance</keyword>
<name>A0A0S7BQB0_9BACT</name>
<dbReference type="SMART" id="SM00226">
    <property type="entry name" value="LMWPc"/>
    <property type="match status" value="1"/>
</dbReference>
<dbReference type="Pfam" id="PF01451">
    <property type="entry name" value="LMWPc"/>
    <property type="match status" value="1"/>
</dbReference>
<evidence type="ECO:0000313" key="3">
    <source>
        <dbReference type="EMBL" id="GAP42933.1"/>
    </source>
</evidence>
<evidence type="ECO:0000313" key="4">
    <source>
        <dbReference type="Proteomes" id="UP000053091"/>
    </source>
</evidence>
<dbReference type="OrthoDB" id="9799096at2"/>
<dbReference type="Gene3D" id="3.40.50.2300">
    <property type="match status" value="1"/>
</dbReference>
<reference evidence="3" key="1">
    <citation type="journal article" date="2015" name="Genome Announc.">
        <title>Draft Genome Sequence of Bacteroidales Strain TBC1, a Novel Isolate from a Methanogenic Wastewater Treatment System.</title>
        <authorList>
            <person name="Tourlousse D.M."/>
            <person name="Matsuura N."/>
            <person name="Sun L."/>
            <person name="Toyonaga M."/>
            <person name="Kuroda K."/>
            <person name="Ohashi A."/>
            <person name="Cruz R."/>
            <person name="Yamaguchi T."/>
            <person name="Sekiguchi Y."/>
        </authorList>
    </citation>
    <scope>NUCLEOTIDE SEQUENCE [LARGE SCALE GENOMIC DNA]</scope>
    <source>
        <strain evidence="3">TBC1</strain>
    </source>
</reference>
<evidence type="ECO:0000256" key="1">
    <source>
        <dbReference type="ARBA" id="ARBA00022849"/>
    </source>
</evidence>